<evidence type="ECO:0000256" key="3">
    <source>
        <dbReference type="ARBA" id="ARBA00006483"/>
    </source>
</evidence>
<feature type="transmembrane region" description="Helical" evidence="7">
    <location>
        <begin position="90"/>
        <end position="120"/>
    </location>
</feature>
<feature type="transmembrane region" description="Helical" evidence="7">
    <location>
        <begin position="163"/>
        <end position="182"/>
    </location>
</feature>
<comment type="subcellular location">
    <subcellularLocation>
        <location evidence="2">Cytoplasmic vesicle</location>
        <location evidence="2">Secretory vesicle</location>
        <location evidence="2">Synaptic vesicle</location>
    </subcellularLocation>
    <subcellularLocation>
        <location evidence="1 7">Membrane</location>
        <topology evidence="1 7">Multi-pass membrane protein</topology>
    </subcellularLocation>
</comment>
<evidence type="ECO:0000256" key="7">
    <source>
        <dbReference type="RuleBase" id="RU363107"/>
    </source>
</evidence>
<evidence type="ECO:0000256" key="4">
    <source>
        <dbReference type="ARBA" id="ARBA00022692"/>
    </source>
</evidence>
<keyword evidence="4 7" id="KW-0812">Transmembrane</keyword>
<reference evidence="8" key="1">
    <citation type="submission" date="2018-01" db="EMBL/GenBank/DDBJ databases">
        <title>An insight into the sialome of Amazonian anophelines.</title>
        <authorList>
            <person name="Ribeiro J.M."/>
            <person name="Scarpassa V."/>
            <person name="Calvo E."/>
        </authorList>
    </citation>
    <scope>NUCLEOTIDE SEQUENCE</scope>
    <source>
        <tissue evidence="8">Salivary glands</tissue>
    </source>
</reference>
<comment type="similarity">
    <text evidence="3 7">Belongs to the PRA1 family.</text>
</comment>
<dbReference type="PANTHER" id="PTHR19317:SF0">
    <property type="entry name" value="PRENYLATED RAB ACCEPTOR PROTEIN 1"/>
    <property type="match status" value="1"/>
</dbReference>
<dbReference type="EMBL" id="GGFM01001935">
    <property type="protein sequence ID" value="MBW22686.1"/>
    <property type="molecule type" value="Transcribed_RNA"/>
</dbReference>
<dbReference type="GO" id="GO:0008021">
    <property type="term" value="C:synaptic vesicle"/>
    <property type="evidence" value="ECO:0007669"/>
    <property type="project" value="UniProtKB-SubCell"/>
</dbReference>
<evidence type="ECO:0000313" key="8">
    <source>
        <dbReference type="EMBL" id="MBW22686.1"/>
    </source>
</evidence>
<evidence type="ECO:0000256" key="1">
    <source>
        <dbReference type="ARBA" id="ARBA00004141"/>
    </source>
</evidence>
<dbReference type="PANTHER" id="PTHR19317">
    <property type="entry name" value="PRENYLATED RAB ACCEPTOR 1-RELATED"/>
    <property type="match status" value="1"/>
</dbReference>
<dbReference type="GO" id="GO:0016020">
    <property type="term" value="C:membrane"/>
    <property type="evidence" value="ECO:0007669"/>
    <property type="project" value="UniProtKB-SubCell"/>
</dbReference>
<evidence type="ECO:0000256" key="6">
    <source>
        <dbReference type="ARBA" id="ARBA00023136"/>
    </source>
</evidence>
<proteinExistence type="inferred from homology"/>
<sequence>MATMETPEVHIDVSGDMEPPKQDPKLGFNFPSFTNISTRIPGFWELLRISRQNIRPWSEFLQTSNFKTVANVSRLTNRIIRNLAYFQSNYLFVFLGLIVYCLLTSPLILIVLGAVFYACYKIKQNATPMAFFSRQLNTSQQCAAVGIAAVPLLYLAGAGAVMFWVLGASFFVISLHAAFYNIDAIVTEDMESFLSETV</sequence>
<accession>A0A2M3Z2E7</accession>
<keyword evidence="5 7" id="KW-1133">Transmembrane helix</keyword>
<keyword evidence="6 7" id="KW-0472">Membrane</keyword>
<dbReference type="Pfam" id="PF03208">
    <property type="entry name" value="PRA1"/>
    <property type="match status" value="1"/>
</dbReference>
<dbReference type="GO" id="GO:0005794">
    <property type="term" value="C:Golgi apparatus"/>
    <property type="evidence" value="ECO:0007669"/>
    <property type="project" value="TreeGrafter"/>
</dbReference>
<name>A0A2M3Z2E7_9DIPT</name>
<protein>
    <recommendedName>
        <fullName evidence="7">PRA1 family protein</fullName>
    </recommendedName>
</protein>
<dbReference type="InterPro" id="IPR004895">
    <property type="entry name" value="Prenylated_rab_accept_PRA1"/>
</dbReference>
<evidence type="ECO:0000256" key="2">
    <source>
        <dbReference type="ARBA" id="ARBA00004234"/>
    </source>
</evidence>
<dbReference type="AlphaFoldDB" id="A0A2M3Z2E7"/>
<organism evidence="8">
    <name type="scientific">Anopheles braziliensis</name>
    <dbReference type="NCBI Taxonomy" id="58242"/>
    <lineage>
        <taxon>Eukaryota</taxon>
        <taxon>Metazoa</taxon>
        <taxon>Ecdysozoa</taxon>
        <taxon>Arthropoda</taxon>
        <taxon>Hexapoda</taxon>
        <taxon>Insecta</taxon>
        <taxon>Pterygota</taxon>
        <taxon>Neoptera</taxon>
        <taxon>Endopterygota</taxon>
        <taxon>Diptera</taxon>
        <taxon>Nematocera</taxon>
        <taxon>Culicoidea</taxon>
        <taxon>Culicidae</taxon>
        <taxon>Anophelinae</taxon>
        <taxon>Anopheles</taxon>
    </lineage>
</organism>
<evidence type="ECO:0000256" key="5">
    <source>
        <dbReference type="ARBA" id="ARBA00022989"/>
    </source>
</evidence>